<feature type="transmembrane region" description="Helical" evidence="5">
    <location>
        <begin position="12"/>
        <end position="34"/>
    </location>
</feature>
<evidence type="ECO:0000256" key="1">
    <source>
        <dbReference type="ARBA" id="ARBA00004141"/>
    </source>
</evidence>
<dbReference type="EMBL" id="CP073078">
    <property type="protein sequence ID" value="QUD88191.1"/>
    <property type="molecule type" value="Genomic_DNA"/>
</dbReference>
<feature type="transmembrane region" description="Helical" evidence="5">
    <location>
        <begin position="40"/>
        <end position="58"/>
    </location>
</feature>
<feature type="domain" description="EamA" evidence="6">
    <location>
        <begin position="13"/>
        <end position="138"/>
    </location>
</feature>
<feature type="transmembrane region" description="Helical" evidence="5">
    <location>
        <begin position="218"/>
        <end position="239"/>
    </location>
</feature>
<comment type="subcellular location">
    <subcellularLocation>
        <location evidence="1">Membrane</location>
        <topology evidence="1">Multi-pass membrane protein</topology>
    </subcellularLocation>
</comment>
<keyword evidence="4 5" id="KW-0472">Membrane</keyword>
<dbReference type="SUPFAM" id="SSF103481">
    <property type="entry name" value="Multidrug resistance efflux transporter EmrE"/>
    <property type="match status" value="2"/>
</dbReference>
<dbReference type="AlphaFoldDB" id="A0A975FZT2"/>
<dbReference type="Pfam" id="PF00892">
    <property type="entry name" value="EamA"/>
    <property type="match status" value="2"/>
</dbReference>
<keyword evidence="8" id="KW-1185">Reference proteome</keyword>
<evidence type="ECO:0000256" key="2">
    <source>
        <dbReference type="ARBA" id="ARBA00022692"/>
    </source>
</evidence>
<dbReference type="InterPro" id="IPR000620">
    <property type="entry name" value="EamA_dom"/>
</dbReference>
<gene>
    <name evidence="7" type="ORF">KCG34_24715</name>
</gene>
<dbReference type="KEGG" id="caul:KCG34_24715"/>
<feature type="domain" description="EamA" evidence="6">
    <location>
        <begin position="150"/>
        <end position="287"/>
    </location>
</feature>
<feature type="transmembrane region" description="Helical" evidence="5">
    <location>
        <begin position="149"/>
        <end position="167"/>
    </location>
</feature>
<evidence type="ECO:0000313" key="8">
    <source>
        <dbReference type="Proteomes" id="UP000676409"/>
    </source>
</evidence>
<feature type="transmembrane region" description="Helical" evidence="5">
    <location>
        <begin position="93"/>
        <end position="113"/>
    </location>
</feature>
<evidence type="ECO:0000259" key="6">
    <source>
        <dbReference type="Pfam" id="PF00892"/>
    </source>
</evidence>
<proteinExistence type="predicted"/>
<evidence type="ECO:0000256" key="3">
    <source>
        <dbReference type="ARBA" id="ARBA00022989"/>
    </source>
</evidence>
<feature type="transmembrane region" description="Helical" evidence="5">
    <location>
        <begin position="65"/>
        <end position="87"/>
    </location>
</feature>
<evidence type="ECO:0000313" key="7">
    <source>
        <dbReference type="EMBL" id="QUD88191.1"/>
    </source>
</evidence>
<name>A0A975FZT2_9CAUL</name>
<organism evidence="7 8">
    <name type="scientific">Phenylobacterium montanum</name>
    <dbReference type="NCBI Taxonomy" id="2823693"/>
    <lineage>
        <taxon>Bacteria</taxon>
        <taxon>Pseudomonadati</taxon>
        <taxon>Pseudomonadota</taxon>
        <taxon>Alphaproteobacteria</taxon>
        <taxon>Caulobacterales</taxon>
        <taxon>Caulobacteraceae</taxon>
        <taxon>Phenylobacterium</taxon>
    </lineage>
</organism>
<keyword evidence="2 5" id="KW-0812">Transmembrane</keyword>
<dbReference type="Proteomes" id="UP000676409">
    <property type="component" value="Chromosome"/>
</dbReference>
<dbReference type="RefSeq" id="WP_211938242.1">
    <property type="nucleotide sequence ID" value="NZ_CP073078.1"/>
</dbReference>
<protein>
    <submittedName>
        <fullName evidence="7">EamA family transporter</fullName>
    </submittedName>
</protein>
<dbReference type="InterPro" id="IPR050638">
    <property type="entry name" value="AA-Vitamin_Transporters"/>
</dbReference>
<dbReference type="PANTHER" id="PTHR32322:SF9">
    <property type="entry name" value="AMINO-ACID METABOLITE EFFLUX PUMP-RELATED"/>
    <property type="match status" value="1"/>
</dbReference>
<dbReference type="InterPro" id="IPR037185">
    <property type="entry name" value="EmrE-like"/>
</dbReference>
<reference evidence="7" key="1">
    <citation type="submission" date="2021-04" db="EMBL/GenBank/DDBJ databases">
        <title>The complete genome sequence of Caulobacter sp. S6.</title>
        <authorList>
            <person name="Tang Y."/>
            <person name="Ouyang W."/>
            <person name="Liu Q."/>
            <person name="Huang B."/>
            <person name="Guo Z."/>
            <person name="Lei P."/>
        </authorList>
    </citation>
    <scope>NUCLEOTIDE SEQUENCE</scope>
    <source>
        <strain evidence="7">S6</strain>
    </source>
</reference>
<feature type="transmembrane region" description="Helical" evidence="5">
    <location>
        <begin position="271"/>
        <end position="290"/>
    </location>
</feature>
<sequence length="304" mass="31814">MTHRSAALPLSHFLLALAVMAVWGTNFVVIRIALQHLPPLTLAALRFMLVTAPAIFFIKRPKVPWWHLIGYGLLIGAGQFGLLFIAMKGQISPGLASLVMQAQVFFTIGLSMALTGEKVRPHQGLALILAIGGLGVILSHAGGGAATPVGLGLSLLAALSWAGGNIVSRASGRVNMLAYVVWSSLFAFPPLIALTLAFDGWPAIREGFAHADAATWAAVVWQAVGNSLFGYACWGWLLARHPAATVTPMALLVPVFGMAASAVVLGEPLPAWKLAAAGLIMSGLAVNIFWPGRRAPVIAAAEPA</sequence>
<accession>A0A975FZT2</accession>
<feature type="transmembrane region" description="Helical" evidence="5">
    <location>
        <begin position="179"/>
        <end position="198"/>
    </location>
</feature>
<dbReference type="PANTHER" id="PTHR32322">
    <property type="entry name" value="INNER MEMBRANE TRANSPORTER"/>
    <property type="match status" value="1"/>
</dbReference>
<feature type="transmembrane region" description="Helical" evidence="5">
    <location>
        <begin position="246"/>
        <end position="265"/>
    </location>
</feature>
<evidence type="ECO:0000256" key="4">
    <source>
        <dbReference type="ARBA" id="ARBA00023136"/>
    </source>
</evidence>
<keyword evidence="3 5" id="KW-1133">Transmembrane helix</keyword>
<dbReference type="GO" id="GO:0016020">
    <property type="term" value="C:membrane"/>
    <property type="evidence" value="ECO:0007669"/>
    <property type="project" value="UniProtKB-SubCell"/>
</dbReference>
<feature type="transmembrane region" description="Helical" evidence="5">
    <location>
        <begin position="125"/>
        <end position="143"/>
    </location>
</feature>
<evidence type="ECO:0000256" key="5">
    <source>
        <dbReference type="SAM" id="Phobius"/>
    </source>
</evidence>